<proteinExistence type="predicted"/>
<evidence type="ECO:0000313" key="2">
    <source>
        <dbReference type="Proteomes" id="UP000245956"/>
    </source>
</evidence>
<protein>
    <submittedName>
        <fullName evidence="1">Uncharacterized protein</fullName>
    </submittedName>
</protein>
<dbReference type="EMBL" id="LCWV01000013">
    <property type="protein sequence ID" value="PWI69052.1"/>
    <property type="molecule type" value="Genomic_DNA"/>
</dbReference>
<organism evidence="1 2">
    <name type="scientific">Purpureocillium lilacinum</name>
    <name type="common">Paecilomyces lilacinus</name>
    <dbReference type="NCBI Taxonomy" id="33203"/>
    <lineage>
        <taxon>Eukaryota</taxon>
        <taxon>Fungi</taxon>
        <taxon>Dikarya</taxon>
        <taxon>Ascomycota</taxon>
        <taxon>Pezizomycotina</taxon>
        <taxon>Sordariomycetes</taxon>
        <taxon>Hypocreomycetidae</taxon>
        <taxon>Hypocreales</taxon>
        <taxon>Ophiocordycipitaceae</taxon>
        <taxon>Purpureocillium</taxon>
    </lineage>
</organism>
<name>A0A2U3E3H1_PURLI</name>
<dbReference type="AlphaFoldDB" id="A0A2U3E3H1"/>
<accession>A0A2U3E3H1</accession>
<evidence type="ECO:0000313" key="1">
    <source>
        <dbReference type="EMBL" id="PWI69052.1"/>
    </source>
</evidence>
<dbReference type="Proteomes" id="UP000245956">
    <property type="component" value="Unassembled WGS sequence"/>
</dbReference>
<reference evidence="1 2" key="1">
    <citation type="journal article" date="2016" name="Front. Microbiol.">
        <title>Genome and transcriptome sequences reveal the specific parasitism of the nematophagous Purpureocillium lilacinum 36-1.</title>
        <authorList>
            <person name="Xie J."/>
            <person name="Li S."/>
            <person name="Mo C."/>
            <person name="Xiao X."/>
            <person name="Peng D."/>
            <person name="Wang G."/>
            <person name="Xiao Y."/>
        </authorList>
    </citation>
    <scope>NUCLEOTIDE SEQUENCE [LARGE SCALE GENOMIC DNA]</scope>
    <source>
        <strain evidence="1 2">36-1</strain>
    </source>
</reference>
<comment type="caution">
    <text evidence="1">The sequence shown here is derived from an EMBL/GenBank/DDBJ whole genome shotgun (WGS) entry which is preliminary data.</text>
</comment>
<sequence>MDWWLLPNLSSLRLEIASEAMKCEWACRIPHRDTLVCQCEAMFPDGGPVRWTGHEPMTGSPQNGKNGHQLRRQVWGSRACRKIQKGKATTPALRGWCSHRVAWAARLWRVSVKRDAGCVAGVAVRSWWGFGFGSQPAEEQRKVACGLTADGSLKPKTKGTTSSSRLQRIVFVIRRPKYSITSLYLRNPGCPSVGHLEQPFGCLGAKRPSRFIAGTRHITSDQERDILVFPAVLKQQEQPPEIWP</sequence>
<gene>
    <name evidence="1" type="ORF">PCL_01437</name>
</gene>